<dbReference type="InterPro" id="IPR011990">
    <property type="entry name" value="TPR-like_helical_dom_sf"/>
</dbReference>
<feature type="chain" id="PRO_5046752770" evidence="2">
    <location>
        <begin position="26"/>
        <end position="394"/>
    </location>
</feature>
<name>A0ABV9JNA7_9GAMM</name>
<feature type="repeat" description="TPR" evidence="1">
    <location>
        <begin position="239"/>
        <end position="272"/>
    </location>
</feature>
<dbReference type="RefSeq" id="WP_377334203.1">
    <property type="nucleotide sequence ID" value="NZ_JBHSGB010000010.1"/>
</dbReference>
<dbReference type="InterPro" id="IPR019734">
    <property type="entry name" value="TPR_rpt"/>
</dbReference>
<protein>
    <submittedName>
        <fullName evidence="3">Tetratricopeptide repeat protein</fullName>
    </submittedName>
</protein>
<evidence type="ECO:0000313" key="3">
    <source>
        <dbReference type="EMBL" id="MFC4655714.1"/>
    </source>
</evidence>
<dbReference type="SMART" id="SM00028">
    <property type="entry name" value="TPR"/>
    <property type="match status" value="4"/>
</dbReference>
<proteinExistence type="predicted"/>
<organism evidence="3 4">
    <name type="scientific">Rheinheimera marina</name>
    <dbReference type="NCBI Taxonomy" id="1774958"/>
    <lineage>
        <taxon>Bacteria</taxon>
        <taxon>Pseudomonadati</taxon>
        <taxon>Pseudomonadota</taxon>
        <taxon>Gammaproteobacteria</taxon>
        <taxon>Chromatiales</taxon>
        <taxon>Chromatiaceae</taxon>
        <taxon>Rheinheimera</taxon>
    </lineage>
</organism>
<feature type="repeat" description="TPR" evidence="1">
    <location>
        <begin position="307"/>
        <end position="340"/>
    </location>
</feature>
<dbReference type="SUPFAM" id="SSF48452">
    <property type="entry name" value="TPR-like"/>
    <property type="match status" value="1"/>
</dbReference>
<sequence length="394" mass="44905">MRMRYCGLLLVLSYSLIGCSSVTTANHQLPDPTPLFIDNAFNYQSQPVETEEDIFALPDDVVRDMEQMVRPLPGAKEKTDTLLNYIFFLKGKRLNYDNAATLTARETLRMQQANCLSLTVLSYSLAKAADLTVAFQDVQIPEYWTQIRGASLLNGHVNLKVKELQSPSTYGSTWFKNPGYVIDFDLETNKSHFPVRTISQQEIVSMFYANKSAQAMLEQNFNLAYAYLRQALTLYSVASDALNNLAILYRQTGYLEEAEAVYLHGISLHPKSINMKANLAVLYRFRGMEEKAQWYERQVEDLRLANPYYHVMLGHEAMRDSQISKAEQSFQHALALEPTLTEAMAGLATLYFQQGRLEQSEKYLKLAGRHAQSLRDKERFNAKLDALMTLQAKL</sequence>
<gene>
    <name evidence="3" type="ORF">ACFO3I_11915</name>
</gene>
<comment type="caution">
    <text evidence="3">The sequence shown here is derived from an EMBL/GenBank/DDBJ whole genome shotgun (WGS) entry which is preliminary data.</text>
</comment>
<dbReference type="PROSITE" id="PS51257">
    <property type="entry name" value="PROKAR_LIPOPROTEIN"/>
    <property type="match status" value="1"/>
</dbReference>
<dbReference type="Pfam" id="PF13181">
    <property type="entry name" value="TPR_8"/>
    <property type="match status" value="1"/>
</dbReference>
<reference evidence="4" key="1">
    <citation type="journal article" date="2019" name="Int. J. Syst. Evol. Microbiol.">
        <title>The Global Catalogue of Microorganisms (GCM) 10K type strain sequencing project: providing services to taxonomists for standard genome sequencing and annotation.</title>
        <authorList>
            <consortium name="The Broad Institute Genomics Platform"/>
            <consortium name="The Broad Institute Genome Sequencing Center for Infectious Disease"/>
            <person name="Wu L."/>
            <person name="Ma J."/>
        </authorList>
    </citation>
    <scope>NUCLEOTIDE SEQUENCE [LARGE SCALE GENOMIC DNA]</scope>
    <source>
        <strain evidence="4">DT28</strain>
    </source>
</reference>
<dbReference type="Gene3D" id="1.25.40.10">
    <property type="entry name" value="Tetratricopeptide repeat domain"/>
    <property type="match status" value="2"/>
</dbReference>
<dbReference type="PANTHER" id="PTHR44366:SF1">
    <property type="entry name" value="UDP-N-ACETYLGLUCOSAMINE--PEPTIDE N-ACETYLGLUCOSAMINYLTRANSFERASE 110 KDA SUBUNIT"/>
    <property type="match status" value="1"/>
</dbReference>
<keyword evidence="1" id="KW-0802">TPR repeat</keyword>
<dbReference type="PROSITE" id="PS50005">
    <property type="entry name" value="TPR"/>
    <property type="match status" value="2"/>
</dbReference>
<evidence type="ECO:0000256" key="2">
    <source>
        <dbReference type="SAM" id="SignalP"/>
    </source>
</evidence>
<accession>A0ABV9JNA7</accession>
<keyword evidence="2" id="KW-0732">Signal</keyword>
<evidence type="ECO:0000313" key="4">
    <source>
        <dbReference type="Proteomes" id="UP001595962"/>
    </source>
</evidence>
<dbReference type="PANTHER" id="PTHR44366">
    <property type="entry name" value="UDP-N-ACETYLGLUCOSAMINE--PEPTIDE N-ACETYLGLUCOSAMINYLTRANSFERASE 110 KDA SUBUNIT"/>
    <property type="match status" value="1"/>
</dbReference>
<feature type="signal peptide" evidence="2">
    <location>
        <begin position="1"/>
        <end position="25"/>
    </location>
</feature>
<evidence type="ECO:0000256" key="1">
    <source>
        <dbReference type="PROSITE-ProRule" id="PRU00339"/>
    </source>
</evidence>
<dbReference type="Pfam" id="PF14559">
    <property type="entry name" value="TPR_19"/>
    <property type="match status" value="1"/>
</dbReference>
<dbReference type="InterPro" id="IPR037919">
    <property type="entry name" value="OGT"/>
</dbReference>
<keyword evidence="4" id="KW-1185">Reference proteome</keyword>
<dbReference type="EMBL" id="JBHSGB010000010">
    <property type="protein sequence ID" value="MFC4655714.1"/>
    <property type="molecule type" value="Genomic_DNA"/>
</dbReference>
<dbReference type="Proteomes" id="UP001595962">
    <property type="component" value="Unassembled WGS sequence"/>
</dbReference>